<sequence>MAKQKPHQKKTYPYVLLKYVALLLSPLIFGIAIIYFQKYLTYNHDPSNDISARISRNRTDRGWRRSAIRKEVAVGRFETVLSPLPTKRSTIFKYDARVACWPSTGGIWIKHASPVELDFLKVSRRNDTEKPSERTYYWARPGNGDPDIYVPPPIQEEDFFCLKLRMLGADFWDLPLHEELHDQPIEYTISPRYKNHLGIYWSTDNHALPSMVNLTEAFLKYGPGLKGYNIVESYAERENILQELGGIHCARQPQTCSSMWCSQYPDNCDEKILLEDYNHEAGRWSRYLSGKEFLYINTSPVTS</sequence>
<dbReference type="OrthoDB" id="4487429at2759"/>
<evidence type="ECO:0000313" key="3">
    <source>
        <dbReference type="Proteomes" id="UP000799302"/>
    </source>
</evidence>
<dbReference type="AlphaFoldDB" id="A0A6A6U8V4"/>
<name>A0A6A6U8V4_9PEZI</name>
<organism evidence="2 3">
    <name type="scientific">Microthyrium microscopicum</name>
    <dbReference type="NCBI Taxonomy" id="703497"/>
    <lineage>
        <taxon>Eukaryota</taxon>
        <taxon>Fungi</taxon>
        <taxon>Dikarya</taxon>
        <taxon>Ascomycota</taxon>
        <taxon>Pezizomycotina</taxon>
        <taxon>Dothideomycetes</taxon>
        <taxon>Dothideomycetes incertae sedis</taxon>
        <taxon>Microthyriales</taxon>
        <taxon>Microthyriaceae</taxon>
        <taxon>Microthyrium</taxon>
    </lineage>
</organism>
<accession>A0A6A6U8V4</accession>
<evidence type="ECO:0000256" key="1">
    <source>
        <dbReference type="SAM" id="Phobius"/>
    </source>
</evidence>
<proteinExistence type="predicted"/>
<evidence type="ECO:0000313" key="2">
    <source>
        <dbReference type="EMBL" id="KAF2667324.1"/>
    </source>
</evidence>
<protein>
    <submittedName>
        <fullName evidence="2">Uncharacterized protein</fullName>
    </submittedName>
</protein>
<dbReference type="EMBL" id="MU004237">
    <property type="protein sequence ID" value="KAF2667324.1"/>
    <property type="molecule type" value="Genomic_DNA"/>
</dbReference>
<dbReference type="Proteomes" id="UP000799302">
    <property type="component" value="Unassembled WGS sequence"/>
</dbReference>
<gene>
    <name evidence="2" type="ORF">BT63DRAFT_426217</name>
</gene>
<keyword evidence="1" id="KW-1133">Transmembrane helix</keyword>
<keyword evidence="3" id="KW-1185">Reference proteome</keyword>
<reference evidence="2" key="1">
    <citation type="journal article" date="2020" name="Stud. Mycol.">
        <title>101 Dothideomycetes genomes: a test case for predicting lifestyles and emergence of pathogens.</title>
        <authorList>
            <person name="Haridas S."/>
            <person name="Albert R."/>
            <person name="Binder M."/>
            <person name="Bloem J."/>
            <person name="Labutti K."/>
            <person name="Salamov A."/>
            <person name="Andreopoulos B."/>
            <person name="Baker S."/>
            <person name="Barry K."/>
            <person name="Bills G."/>
            <person name="Bluhm B."/>
            <person name="Cannon C."/>
            <person name="Castanera R."/>
            <person name="Culley D."/>
            <person name="Daum C."/>
            <person name="Ezra D."/>
            <person name="Gonzalez J."/>
            <person name="Henrissat B."/>
            <person name="Kuo A."/>
            <person name="Liang C."/>
            <person name="Lipzen A."/>
            <person name="Lutzoni F."/>
            <person name="Magnuson J."/>
            <person name="Mondo S."/>
            <person name="Nolan M."/>
            <person name="Ohm R."/>
            <person name="Pangilinan J."/>
            <person name="Park H.-J."/>
            <person name="Ramirez L."/>
            <person name="Alfaro M."/>
            <person name="Sun H."/>
            <person name="Tritt A."/>
            <person name="Yoshinaga Y."/>
            <person name="Zwiers L.-H."/>
            <person name="Turgeon B."/>
            <person name="Goodwin S."/>
            <person name="Spatafora J."/>
            <person name="Crous P."/>
            <person name="Grigoriev I."/>
        </authorList>
    </citation>
    <scope>NUCLEOTIDE SEQUENCE</scope>
    <source>
        <strain evidence="2">CBS 115976</strain>
    </source>
</reference>
<feature type="transmembrane region" description="Helical" evidence="1">
    <location>
        <begin position="12"/>
        <end position="36"/>
    </location>
</feature>
<keyword evidence="1" id="KW-0472">Membrane</keyword>
<keyword evidence="1" id="KW-0812">Transmembrane</keyword>